<gene>
    <name evidence="1" type="ORF">GCM10010478_03470</name>
</gene>
<reference evidence="1 2" key="1">
    <citation type="journal article" date="2019" name="Int. J. Syst. Evol. Microbiol.">
        <title>The Global Catalogue of Microorganisms (GCM) 10K type strain sequencing project: providing services to taxonomists for standard genome sequencing and annotation.</title>
        <authorList>
            <consortium name="The Broad Institute Genomics Platform"/>
            <consortium name="The Broad Institute Genome Sequencing Center for Infectious Disease"/>
            <person name="Wu L."/>
            <person name="Ma J."/>
        </authorList>
    </citation>
    <scope>NUCLEOTIDE SEQUENCE [LARGE SCALE GENOMIC DNA]</scope>
    <source>
        <strain evidence="1 2">JCM 9650</strain>
    </source>
</reference>
<dbReference type="Proteomes" id="UP001501423">
    <property type="component" value="Unassembled WGS sequence"/>
</dbReference>
<evidence type="ECO:0000313" key="2">
    <source>
        <dbReference type="Proteomes" id="UP001501423"/>
    </source>
</evidence>
<proteinExistence type="predicted"/>
<sequence>MLHTALAAVESGAPLATVTRRTPALVRRCLVARNGTEETPEGGR</sequence>
<name>A0ABN3W9W1_9ACTN</name>
<protein>
    <submittedName>
        <fullName evidence="1">Uncharacterized protein</fullName>
    </submittedName>
</protein>
<dbReference type="RefSeq" id="WP_279954724.1">
    <property type="nucleotide sequence ID" value="NZ_BAAAVA010000002.1"/>
</dbReference>
<accession>A0ABN3W9W1</accession>
<comment type="caution">
    <text evidence="1">The sequence shown here is derived from an EMBL/GenBank/DDBJ whole genome shotgun (WGS) entry which is preliminary data.</text>
</comment>
<organism evidence="1 2">
    <name type="scientific">Streptomyces erythrogriseus</name>
    <dbReference type="NCBI Taxonomy" id="284027"/>
    <lineage>
        <taxon>Bacteria</taxon>
        <taxon>Bacillati</taxon>
        <taxon>Actinomycetota</taxon>
        <taxon>Actinomycetes</taxon>
        <taxon>Kitasatosporales</taxon>
        <taxon>Streptomycetaceae</taxon>
        <taxon>Streptomyces</taxon>
        <taxon>Streptomyces griseoincarnatus group</taxon>
    </lineage>
</organism>
<dbReference type="EMBL" id="BAAAVA010000002">
    <property type="protein sequence ID" value="GAA2908183.1"/>
    <property type="molecule type" value="Genomic_DNA"/>
</dbReference>
<evidence type="ECO:0000313" key="1">
    <source>
        <dbReference type="EMBL" id="GAA2908183.1"/>
    </source>
</evidence>
<keyword evidence="2" id="KW-1185">Reference proteome</keyword>